<proteinExistence type="predicted"/>
<keyword evidence="2" id="KW-1185">Reference proteome</keyword>
<evidence type="ECO:0000313" key="2">
    <source>
        <dbReference type="Proteomes" id="UP000070544"/>
    </source>
</evidence>
<gene>
    <name evidence="1" type="ORF">M427DRAFT_155181</name>
</gene>
<dbReference type="EMBL" id="KQ965760">
    <property type="protein sequence ID" value="KXS15663.1"/>
    <property type="molecule type" value="Genomic_DNA"/>
</dbReference>
<organism evidence="1 2">
    <name type="scientific">Gonapodya prolifera (strain JEL478)</name>
    <name type="common">Monoblepharis prolifera</name>
    <dbReference type="NCBI Taxonomy" id="1344416"/>
    <lineage>
        <taxon>Eukaryota</taxon>
        <taxon>Fungi</taxon>
        <taxon>Fungi incertae sedis</taxon>
        <taxon>Chytridiomycota</taxon>
        <taxon>Chytridiomycota incertae sedis</taxon>
        <taxon>Monoblepharidomycetes</taxon>
        <taxon>Monoblepharidales</taxon>
        <taxon>Gonapodyaceae</taxon>
        <taxon>Gonapodya</taxon>
    </lineage>
</organism>
<reference evidence="1 2" key="1">
    <citation type="journal article" date="2015" name="Genome Biol. Evol.">
        <title>Phylogenomic analyses indicate that early fungi evolved digesting cell walls of algal ancestors of land plants.</title>
        <authorList>
            <person name="Chang Y."/>
            <person name="Wang S."/>
            <person name="Sekimoto S."/>
            <person name="Aerts A.L."/>
            <person name="Choi C."/>
            <person name="Clum A."/>
            <person name="LaButti K.M."/>
            <person name="Lindquist E.A."/>
            <person name="Yee Ngan C."/>
            <person name="Ohm R.A."/>
            <person name="Salamov A.A."/>
            <person name="Grigoriev I.V."/>
            <person name="Spatafora J.W."/>
            <person name="Berbee M.L."/>
        </authorList>
    </citation>
    <scope>NUCLEOTIDE SEQUENCE [LARGE SCALE GENOMIC DNA]</scope>
    <source>
        <strain evidence="1 2">JEL478</strain>
    </source>
</reference>
<evidence type="ECO:0000313" key="1">
    <source>
        <dbReference type="EMBL" id="KXS15663.1"/>
    </source>
</evidence>
<sequence length="106" mass="11837">MLFIACGYHSSPIFQSSIRKTLSSYATRLIPVVLSQRASLPSVQTLLHFGVDSLQAERVEWFAAMVATSVSGMRVLQSMPSHAESKAKISELGLFLDRWLEREEAH</sequence>
<name>A0A139AGX4_GONPJ</name>
<protein>
    <submittedName>
        <fullName evidence="1">Uncharacterized protein</fullName>
    </submittedName>
</protein>
<dbReference type="AlphaFoldDB" id="A0A139AGX4"/>
<accession>A0A139AGX4</accession>
<dbReference type="Proteomes" id="UP000070544">
    <property type="component" value="Unassembled WGS sequence"/>
</dbReference>